<accession>A0A6J4QSG1</accession>
<protein>
    <submittedName>
        <fullName evidence="2">Uncharacterized protein</fullName>
    </submittedName>
</protein>
<evidence type="ECO:0000313" key="2">
    <source>
        <dbReference type="EMBL" id="CAA9453896.1"/>
    </source>
</evidence>
<sequence length="32" mass="3434">GSGRARGRAALPRLERPEGQRGHPVTHQSGEL</sequence>
<name>A0A6J4QSG1_9ACTN</name>
<feature type="non-terminal residue" evidence="2">
    <location>
        <position position="32"/>
    </location>
</feature>
<gene>
    <name evidence="2" type="ORF">AVDCRST_MAG14-1294</name>
</gene>
<proteinExistence type="predicted"/>
<organism evidence="2">
    <name type="scientific">uncultured Rubrobacteraceae bacterium</name>
    <dbReference type="NCBI Taxonomy" id="349277"/>
    <lineage>
        <taxon>Bacteria</taxon>
        <taxon>Bacillati</taxon>
        <taxon>Actinomycetota</taxon>
        <taxon>Rubrobacteria</taxon>
        <taxon>Rubrobacterales</taxon>
        <taxon>Rubrobacteraceae</taxon>
        <taxon>environmental samples</taxon>
    </lineage>
</organism>
<dbReference type="EMBL" id="CADCVG010000054">
    <property type="protein sequence ID" value="CAA9453896.1"/>
    <property type="molecule type" value="Genomic_DNA"/>
</dbReference>
<feature type="region of interest" description="Disordered" evidence="1">
    <location>
        <begin position="1"/>
        <end position="32"/>
    </location>
</feature>
<reference evidence="2" key="1">
    <citation type="submission" date="2020-02" db="EMBL/GenBank/DDBJ databases">
        <authorList>
            <person name="Meier V. D."/>
        </authorList>
    </citation>
    <scope>NUCLEOTIDE SEQUENCE</scope>
    <source>
        <strain evidence="2">AVDCRST_MAG14</strain>
    </source>
</reference>
<feature type="non-terminal residue" evidence="2">
    <location>
        <position position="1"/>
    </location>
</feature>
<evidence type="ECO:0000256" key="1">
    <source>
        <dbReference type="SAM" id="MobiDB-lite"/>
    </source>
</evidence>
<dbReference type="AlphaFoldDB" id="A0A6J4QSG1"/>